<dbReference type="AlphaFoldDB" id="R0KLX5"/>
<accession>R0KLX5</accession>
<dbReference type="InterPro" id="IPR057571">
    <property type="entry name" value="SDR_PhqE-like"/>
</dbReference>
<evidence type="ECO:0000256" key="2">
    <source>
        <dbReference type="ARBA" id="ARBA00022857"/>
    </source>
</evidence>
<dbReference type="SUPFAM" id="SSF51735">
    <property type="entry name" value="NAD(P)-binding Rossmann-fold domains"/>
    <property type="match status" value="1"/>
</dbReference>
<reference evidence="5 6" key="1">
    <citation type="journal article" date="2012" name="PLoS Pathog.">
        <title>Diverse lifestyles and strategies of plant pathogenesis encoded in the genomes of eighteen Dothideomycetes fungi.</title>
        <authorList>
            <person name="Ohm R.A."/>
            <person name="Feau N."/>
            <person name="Henrissat B."/>
            <person name="Schoch C.L."/>
            <person name="Horwitz B.A."/>
            <person name="Barry K.W."/>
            <person name="Condon B.J."/>
            <person name="Copeland A.C."/>
            <person name="Dhillon B."/>
            <person name="Glaser F."/>
            <person name="Hesse C.N."/>
            <person name="Kosti I."/>
            <person name="LaButti K."/>
            <person name="Lindquist E.A."/>
            <person name="Lucas S."/>
            <person name="Salamov A.A."/>
            <person name="Bradshaw R.E."/>
            <person name="Ciuffetti L."/>
            <person name="Hamelin R.C."/>
            <person name="Kema G.H.J."/>
            <person name="Lawrence C."/>
            <person name="Scott J.A."/>
            <person name="Spatafora J.W."/>
            <person name="Turgeon B.G."/>
            <person name="de Wit P.J.G.M."/>
            <person name="Zhong S."/>
            <person name="Goodwin S.B."/>
            <person name="Grigoriev I.V."/>
        </authorList>
    </citation>
    <scope>NUCLEOTIDE SEQUENCE [LARGE SCALE GENOMIC DNA]</scope>
    <source>
        <strain evidence="6">28A</strain>
    </source>
</reference>
<dbReference type="CDD" id="cd05233">
    <property type="entry name" value="SDR_c"/>
    <property type="match status" value="1"/>
</dbReference>
<dbReference type="STRING" id="671987.R0KLX5"/>
<keyword evidence="4" id="KW-1133">Transmembrane helix</keyword>
<dbReference type="InterPro" id="IPR036291">
    <property type="entry name" value="NAD(P)-bd_dom_sf"/>
</dbReference>
<dbReference type="PANTHER" id="PTHR43477:SF1">
    <property type="entry name" value="DIHYDROANTICAPSIN 7-DEHYDROGENASE"/>
    <property type="match status" value="1"/>
</dbReference>
<protein>
    <recommendedName>
        <fullName evidence="7">NAD(P)-binding protein</fullName>
    </recommendedName>
</protein>
<evidence type="ECO:0000256" key="3">
    <source>
        <dbReference type="ARBA" id="ARBA00023002"/>
    </source>
</evidence>
<dbReference type="Gene3D" id="3.40.50.720">
    <property type="entry name" value="NAD(P)-binding Rossmann-like Domain"/>
    <property type="match status" value="1"/>
</dbReference>
<keyword evidence="3" id="KW-0560">Oxidoreductase</keyword>
<dbReference type="Proteomes" id="UP000016935">
    <property type="component" value="Unassembled WGS sequence"/>
</dbReference>
<proteinExistence type="inferred from homology"/>
<dbReference type="GO" id="GO:0016491">
    <property type="term" value="F:oxidoreductase activity"/>
    <property type="evidence" value="ECO:0007669"/>
    <property type="project" value="UniProtKB-KW"/>
</dbReference>
<dbReference type="HOGENOM" id="CLU_010194_15_2_1"/>
<dbReference type="InterPro" id="IPR051122">
    <property type="entry name" value="SDR_DHRS6-like"/>
</dbReference>
<dbReference type="Pfam" id="PF23441">
    <property type="entry name" value="SDR"/>
    <property type="match status" value="1"/>
</dbReference>
<sequence>MAHQNRLANTHVLVFGGTSGIGFAIANMCLSYGARVTISGSTQAKVNSKVDKLRSLYPSIAPEDVAGFAVDLCDKEHLEANLTALLDQATHKGAKKIDHIAFTAGNALPIVKIGDFDLATLADGFSVRLVAACMVAKVVANGEYMPRSASSSITLTGGSNTHRPMTNWALVAAIGASIEGLVRGLAVDLAPIRANAVIPGAIETELLEGFLAGSSTEAVEKMKKTASLSGEFGRPEDIAEAYGWVMKDRFVTGTMVCSDGGHLLMGTE</sequence>
<dbReference type="OrthoDB" id="294295at2759"/>
<dbReference type="GeneID" id="19396979"/>
<comment type="similarity">
    <text evidence="1">Belongs to the short-chain dehydrogenases/reductases (SDR) family.</text>
</comment>
<gene>
    <name evidence="5" type="ORF">SETTUDRAFT_148521</name>
</gene>
<dbReference type="InterPro" id="IPR002347">
    <property type="entry name" value="SDR_fam"/>
</dbReference>
<keyword evidence="4" id="KW-0472">Membrane</keyword>
<dbReference type="EMBL" id="KB908526">
    <property type="protein sequence ID" value="EOA88947.1"/>
    <property type="molecule type" value="Genomic_DNA"/>
</dbReference>
<dbReference type="eggNOG" id="KOG0725">
    <property type="taxonomic scope" value="Eukaryota"/>
</dbReference>
<dbReference type="RefSeq" id="XP_008023576.1">
    <property type="nucleotide sequence ID" value="XM_008025385.1"/>
</dbReference>
<evidence type="ECO:0000313" key="6">
    <source>
        <dbReference type="Proteomes" id="UP000016935"/>
    </source>
</evidence>
<evidence type="ECO:0000256" key="4">
    <source>
        <dbReference type="SAM" id="Phobius"/>
    </source>
</evidence>
<dbReference type="PANTHER" id="PTHR43477">
    <property type="entry name" value="DIHYDROANTICAPSIN 7-DEHYDROGENASE"/>
    <property type="match status" value="1"/>
</dbReference>
<evidence type="ECO:0008006" key="7">
    <source>
        <dbReference type="Google" id="ProtNLM"/>
    </source>
</evidence>
<evidence type="ECO:0000256" key="1">
    <source>
        <dbReference type="ARBA" id="ARBA00006484"/>
    </source>
</evidence>
<keyword evidence="2" id="KW-0521">NADP</keyword>
<feature type="transmembrane region" description="Helical" evidence="4">
    <location>
        <begin position="12"/>
        <end position="34"/>
    </location>
</feature>
<evidence type="ECO:0000313" key="5">
    <source>
        <dbReference type="EMBL" id="EOA88947.1"/>
    </source>
</evidence>
<keyword evidence="4" id="KW-0812">Transmembrane</keyword>
<keyword evidence="6" id="KW-1185">Reference proteome</keyword>
<reference evidence="5 6" key="2">
    <citation type="journal article" date="2013" name="PLoS Genet.">
        <title>Comparative genome structure, secondary metabolite, and effector coding capacity across Cochliobolus pathogens.</title>
        <authorList>
            <person name="Condon B.J."/>
            <person name="Leng Y."/>
            <person name="Wu D."/>
            <person name="Bushley K.E."/>
            <person name="Ohm R.A."/>
            <person name="Otillar R."/>
            <person name="Martin J."/>
            <person name="Schackwitz W."/>
            <person name="Grimwood J."/>
            <person name="MohdZainudin N."/>
            <person name="Xue C."/>
            <person name="Wang R."/>
            <person name="Manning V.A."/>
            <person name="Dhillon B."/>
            <person name="Tu Z.J."/>
            <person name="Steffenson B.J."/>
            <person name="Salamov A."/>
            <person name="Sun H."/>
            <person name="Lowry S."/>
            <person name="LaButti K."/>
            <person name="Han J."/>
            <person name="Copeland A."/>
            <person name="Lindquist E."/>
            <person name="Barry K."/>
            <person name="Schmutz J."/>
            <person name="Baker S.E."/>
            <person name="Ciuffetti L.M."/>
            <person name="Grigoriev I.V."/>
            <person name="Zhong S."/>
            <person name="Turgeon B.G."/>
        </authorList>
    </citation>
    <scope>NUCLEOTIDE SEQUENCE [LARGE SCALE GENOMIC DNA]</scope>
    <source>
        <strain evidence="6">28A</strain>
    </source>
</reference>
<name>R0KLX5_EXST2</name>
<organism evidence="5 6">
    <name type="scientific">Exserohilum turcicum (strain 28A)</name>
    <name type="common">Northern leaf blight fungus</name>
    <name type="synonym">Setosphaeria turcica</name>
    <dbReference type="NCBI Taxonomy" id="671987"/>
    <lineage>
        <taxon>Eukaryota</taxon>
        <taxon>Fungi</taxon>
        <taxon>Dikarya</taxon>
        <taxon>Ascomycota</taxon>
        <taxon>Pezizomycotina</taxon>
        <taxon>Dothideomycetes</taxon>
        <taxon>Pleosporomycetidae</taxon>
        <taxon>Pleosporales</taxon>
        <taxon>Pleosporineae</taxon>
        <taxon>Pleosporaceae</taxon>
        <taxon>Exserohilum</taxon>
    </lineage>
</organism>
<dbReference type="PRINTS" id="PR00081">
    <property type="entry name" value="GDHRDH"/>
</dbReference>